<organism evidence="9 10">
    <name type="scientific">Plectosphaerella plurivora</name>
    <dbReference type="NCBI Taxonomy" id="936078"/>
    <lineage>
        <taxon>Eukaryota</taxon>
        <taxon>Fungi</taxon>
        <taxon>Dikarya</taxon>
        <taxon>Ascomycota</taxon>
        <taxon>Pezizomycotina</taxon>
        <taxon>Sordariomycetes</taxon>
        <taxon>Hypocreomycetidae</taxon>
        <taxon>Glomerellales</taxon>
        <taxon>Plectosphaerellaceae</taxon>
        <taxon>Plectosphaerella</taxon>
    </lineage>
</organism>
<evidence type="ECO:0000313" key="10">
    <source>
        <dbReference type="Proteomes" id="UP000770015"/>
    </source>
</evidence>
<dbReference type="OrthoDB" id="5421689at2759"/>
<keyword evidence="2 7" id="KW-0812">Transmembrane</keyword>
<dbReference type="Proteomes" id="UP000770015">
    <property type="component" value="Unassembled WGS sequence"/>
</dbReference>
<reference evidence="9" key="1">
    <citation type="journal article" date="2021" name="Nat. Commun.">
        <title>Genetic determinants of endophytism in the Arabidopsis root mycobiome.</title>
        <authorList>
            <person name="Mesny F."/>
            <person name="Miyauchi S."/>
            <person name="Thiergart T."/>
            <person name="Pickel B."/>
            <person name="Atanasova L."/>
            <person name="Karlsson M."/>
            <person name="Huettel B."/>
            <person name="Barry K.W."/>
            <person name="Haridas S."/>
            <person name="Chen C."/>
            <person name="Bauer D."/>
            <person name="Andreopoulos W."/>
            <person name="Pangilinan J."/>
            <person name="LaButti K."/>
            <person name="Riley R."/>
            <person name="Lipzen A."/>
            <person name="Clum A."/>
            <person name="Drula E."/>
            <person name="Henrissat B."/>
            <person name="Kohler A."/>
            <person name="Grigoriev I.V."/>
            <person name="Martin F.M."/>
            <person name="Hacquard S."/>
        </authorList>
    </citation>
    <scope>NUCLEOTIDE SEQUENCE</scope>
    <source>
        <strain evidence="9">MPI-SDFR-AT-0117</strain>
    </source>
</reference>
<feature type="transmembrane region" description="Helical" evidence="7">
    <location>
        <begin position="183"/>
        <end position="208"/>
    </location>
</feature>
<protein>
    <recommendedName>
        <fullName evidence="8">Rhodopsin domain-containing protein</fullName>
    </recommendedName>
</protein>
<feature type="transmembrane region" description="Helical" evidence="7">
    <location>
        <begin position="140"/>
        <end position="163"/>
    </location>
</feature>
<keyword evidence="4 7" id="KW-0472">Membrane</keyword>
<feature type="transmembrane region" description="Helical" evidence="7">
    <location>
        <begin position="254"/>
        <end position="274"/>
    </location>
</feature>
<evidence type="ECO:0000259" key="8">
    <source>
        <dbReference type="Pfam" id="PF20684"/>
    </source>
</evidence>
<gene>
    <name evidence="9" type="ORF">F5X68DRAFT_259194</name>
</gene>
<evidence type="ECO:0000256" key="1">
    <source>
        <dbReference type="ARBA" id="ARBA00004141"/>
    </source>
</evidence>
<feature type="region of interest" description="Disordered" evidence="6">
    <location>
        <begin position="349"/>
        <end position="377"/>
    </location>
</feature>
<evidence type="ECO:0000256" key="3">
    <source>
        <dbReference type="ARBA" id="ARBA00022989"/>
    </source>
</evidence>
<dbReference type="InterPro" id="IPR052337">
    <property type="entry name" value="SAT4-like"/>
</dbReference>
<feature type="transmembrane region" description="Helical" evidence="7">
    <location>
        <begin position="104"/>
        <end position="128"/>
    </location>
</feature>
<comment type="similarity">
    <text evidence="5">Belongs to the SAT4 family.</text>
</comment>
<keyword evidence="3 7" id="KW-1133">Transmembrane helix</keyword>
<comment type="caution">
    <text evidence="9">The sequence shown here is derived from an EMBL/GenBank/DDBJ whole genome shotgun (WGS) entry which is preliminary data.</text>
</comment>
<feature type="transmembrane region" description="Helical" evidence="7">
    <location>
        <begin position="220"/>
        <end position="242"/>
    </location>
</feature>
<feature type="region of interest" description="Disordered" evidence="6">
    <location>
        <begin position="302"/>
        <end position="332"/>
    </location>
</feature>
<dbReference type="PANTHER" id="PTHR33048:SF57">
    <property type="entry name" value="INTEGRAL MEMBRANE PROTEIN-RELATED"/>
    <property type="match status" value="1"/>
</dbReference>
<dbReference type="Pfam" id="PF20684">
    <property type="entry name" value="Fung_rhodopsin"/>
    <property type="match status" value="1"/>
</dbReference>
<evidence type="ECO:0000256" key="5">
    <source>
        <dbReference type="ARBA" id="ARBA00038359"/>
    </source>
</evidence>
<dbReference type="InterPro" id="IPR049326">
    <property type="entry name" value="Rhodopsin_dom_fungi"/>
</dbReference>
<dbReference type="PANTHER" id="PTHR33048">
    <property type="entry name" value="PTH11-LIKE INTEGRAL MEMBRANE PROTEIN (AFU_ORTHOLOGUE AFUA_5G11245)"/>
    <property type="match status" value="1"/>
</dbReference>
<comment type="subcellular location">
    <subcellularLocation>
        <location evidence="1">Membrane</location>
        <topology evidence="1">Multi-pass membrane protein</topology>
    </subcellularLocation>
</comment>
<feature type="compositionally biased region" description="Gly residues" evidence="6">
    <location>
        <begin position="302"/>
        <end position="311"/>
    </location>
</feature>
<feature type="compositionally biased region" description="Polar residues" evidence="6">
    <location>
        <begin position="317"/>
        <end position="331"/>
    </location>
</feature>
<keyword evidence="10" id="KW-1185">Reference proteome</keyword>
<feature type="domain" description="Rhodopsin" evidence="8">
    <location>
        <begin position="45"/>
        <end position="283"/>
    </location>
</feature>
<evidence type="ECO:0000256" key="6">
    <source>
        <dbReference type="SAM" id="MobiDB-lite"/>
    </source>
</evidence>
<evidence type="ECO:0000256" key="2">
    <source>
        <dbReference type="ARBA" id="ARBA00022692"/>
    </source>
</evidence>
<dbReference type="GO" id="GO:0016020">
    <property type="term" value="C:membrane"/>
    <property type="evidence" value="ECO:0007669"/>
    <property type="project" value="UniProtKB-SubCell"/>
</dbReference>
<feature type="transmembrane region" description="Helical" evidence="7">
    <location>
        <begin position="60"/>
        <end position="84"/>
    </location>
</feature>
<accession>A0A9P8VHJ5</accession>
<proteinExistence type="inferred from homology"/>
<dbReference type="EMBL" id="JAGSXJ010000004">
    <property type="protein sequence ID" value="KAH6692558.1"/>
    <property type="molecule type" value="Genomic_DNA"/>
</dbReference>
<name>A0A9P8VHJ5_9PEZI</name>
<evidence type="ECO:0000256" key="4">
    <source>
        <dbReference type="ARBA" id="ARBA00023136"/>
    </source>
</evidence>
<evidence type="ECO:0000313" key="9">
    <source>
        <dbReference type="EMBL" id="KAH6692558.1"/>
    </source>
</evidence>
<evidence type="ECO:0000256" key="7">
    <source>
        <dbReference type="SAM" id="Phobius"/>
    </source>
</evidence>
<dbReference type="AlphaFoldDB" id="A0A9P8VHJ5"/>
<sequence>MAVVYSAIRNLATAKMFPAIYARMEGSADKITHPFPPVTADGIGLVARQIIGSSFQAEDYFYFAGQIFFYGVAVCFILGITVGGGGHDVFVLDTFLHLGHFQKIFLAAQVLYAVSLLSIKISIILLLRRIFAVAIPWFRITSLVAIATSLLWGIYTAILGFVICQPIQSAWDITVPPTSCGDFTYAFSAVAIFDILTDLIILVPALKVVSGLQMQRPHKIALMIVFGAGFVTMAFSGVRLYYTLVADFVNITRGFATASVSGAIQLGIAVMVASSPMLRPVFDKALVSWFNIKLLSSSNNNGKGGQGGSMTIGGISSRPSQPGSHMRSNGGFQHMSESEEHLAWEMQGLGKKSDRQTNTIHAGRSSEESGQTPREGDIVVTATITTSLGR</sequence>